<dbReference type="PANTHER" id="PTHR22773">
    <property type="entry name" value="NADH DEHYDROGENASE"/>
    <property type="match status" value="1"/>
</dbReference>
<feature type="transmembrane region" description="Helical" evidence="5">
    <location>
        <begin position="464"/>
        <end position="487"/>
    </location>
</feature>
<dbReference type="HAMAP" id="MF_00445">
    <property type="entry name" value="NDH1_NuoN_1"/>
    <property type="match status" value="1"/>
</dbReference>
<dbReference type="EMBL" id="CP093379">
    <property type="protein sequence ID" value="UNM96165.1"/>
    <property type="molecule type" value="Genomic_DNA"/>
</dbReference>
<dbReference type="Pfam" id="PF00361">
    <property type="entry name" value="Proton_antipo_M"/>
    <property type="match status" value="1"/>
</dbReference>
<evidence type="ECO:0000256" key="3">
    <source>
        <dbReference type="ARBA" id="ARBA00022989"/>
    </source>
</evidence>
<comment type="catalytic activity">
    <reaction evidence="5">
        <text>a quinone + NADH + 5 H(+)(in) = a quinol + NAD(+) + 4 H(+)(out)</text>
        <dbReference type="Rhea" id="RHEA:57888"/>
        <dbReference type="ChEBI" id="CHEBI:15378"/>
        <dbReference type="ChEBI" id="CHEBI:24646"/>
        <dbReference type="ChEBI" id="CHEBI:57540"/>
        <dbReference type="ChEBI" id="CHEBI:57945"/>
        <dbReference type="ChEBI" id="CHEBI:132124"/>
    </reaction>
</comment>
<feature type="transmembrane region" description="Helical" evidence="5">
    <location>
        <begin position="340"/>
        <end position="360"/>
    </location>
</feature>
<name>A0ABY3X5V2_9GAMM</name>
<comment type="similarity">
    <text evidence="5">Belongs to the complex I subunit 2 family.</text>
</comment>
<evidence type="ECO:0000256" key="6">
    <source>
        <dbReference type="RuleBase" id="RU000320"/>
    </source>
</evidence>
<feature type="transmembrane region" description="Helical" evidence="5">
    <location>
        <begin position="251"/>
        <end position="276"/>
    </location>
</feature>
<keyword evidence="5" id="KW-0520">NAD</keyword>
<protein>
    <recommendedName>
        <fullName evidence="5">NADH-quinone oxidoreductase subunit N</fullName>
        <ecNumber evidence="5">7.1.1.-</ecNumber>
    </recommendedName>
    <alternativeName>
        <fullName evidence="5">NADH dehydrogenase I subunit N</fullName>
    </alternativeName>
    <alternativeName>
        <fullName evidence="5">NDH-1 subunit N</fullName>
    </alternativeName>
</protein>
<reference evidence="8 9" key="1">
    <citation type="submission" date="2022-03" db="EMBL/GenBank/DDBJ databases">
        <title>Ignatzschineria rhizosphaerae HR5S32.</title>
        <authorList>
            <person name="Sun J.Q."/>
            <person name="Feng J.Y."/>
        </authorList>
    </citation>
    <scope>NUCLEOTIDE SEQUENCE [LARGE SCALE GENOMIC DNA]</scope>
    <source>
        <strain evidence="8 9">HR5S32</strain>
    </source>
</reference>
<keyword evidence="5" id="KW-0813">Transport</keyword>
<organism evidence="8 9">
    <name type="scientific">Ignatzschineria rhizosphaerae</name>
    <dbReference type="NCBI Taxonomy" id="2923279"/>
    <lineage>
        <taxon>Bacteria</taxon>
        <taxon>Pseudomonadati</taxon>
        <taxon>Pseudomonadota</taxon>
        <taxon>Gammaproteobacteria</taxon>
        <taxon>Cardiobacteriales</taxon>
        <taxon>Ignatzschineriaceae</taxon>
        <taxon>Ignatzschineria</taxon>
    </lineage>
</organism>
<evidence type="ECO:0000256" key="4">
    <source>
        <dbReference type="ARBA" id="ARBA00023136"/>
    </source>
</evidence>
<feature type="transmembrane region" description="Helical" evidence="5">
    <location>
        <begin position="79"/>
        <end position="104"/>
    </location>
</feature>
<feature type="domain" description="NADH:quinone oxidoreductase/Mrp antiporter transmembrane" evidence="7">
    <location>
        <begin position="133"/>
        <end position="431"/>
    </location>
</feature>
<feature type="transmembrane region" description="Helical" evidence="5">
    <location>
        <begin position="139"/>
        <end position="158"/>
    </location>
</feature>
<feature type="transmembrane region" description="Helical" evidence="5">
    <location>
        <begin position="116"/>
        <end position="133"/>
    </location>
</feature>
<evidence type="ECO:0000256" key="2">
    <source>
        <dbReference type="ARBA" id="ARBA00022692"/>
    </source>
</evidence>
<keyword evidence="9" id="KW-1185">Reference proteome</keyword>
<gene>
    <name evidence="5" type="primary">nuoN</name>
    <name evidence="8" type="ORF">MMG00_13355</name>
</gene>
<evidence type="ECO:0000313" key="9">
    <source>
        <dbReference type="Proteomes" id="UP000829542"/>
    </source>
</evidence>
<feature type="transmembrane region" description="Helical" evidence="5">
    <location>
        <begin position="6"/>
        <end position="28"/>
    </location>
</feature>
<dbReference type="NCBIfam" id="TIGR01770">
    <property type="entry name" value="NDH_I_N"/>
    <property type="match status" value="1"/>
</dbReference>
<keyword evidence="5" id="KW-0874">Quinone</keyword>
<feature type="transmembrane region" description="Helical" evidence="5">
    <location>
        <begin position="282"/>
        <end position="301"/>
    </location>
</feature>
<feature type="transmembrane region" description="Helical" evidence="5">
    <location>
        <begin position="381"/>
        <end position="405"/>
    </location>
</feature>
<evidence type="ECO:0000313" key="8">
    <source>
        <dbReference type="EMBL" id="UNM96165.1"/>
    </source>
</evidence>
<evidence type="ECO:0000256" key="5">
    <source>
        <dbReference type="HAMAP-Rule" id="MF_00445"/>
    </source>
</evidence>
<keyword evidence="5" id="KW-1003">Cell membrane</keyword>
<keyword evidence="3 5" id="KW-1133">Transmembrane helix</keyword>
<feature type="transmembrane region" description="Helical" evidence="5">
    <location>
        <begin position="417"/>
        <end position="437"/>
    </location>
</feature>
<feature type="transmembrane region" description="Helical" evidence="5">
    <location>
        <begin position="310"/>
        <end position="328"/>
    </location>
</feature>
<feature type="transmembrane region" description="Helical" evidence="5">
    <location>
        <begin position="40"/>
        <end position="59"/>
    </location>
</feature>
<dbReference type="EC" id="7.1.1.-" evidence="5"/>
<comment type="function">
    <text evidence="5">NDH-1 shuttles electrons from NADH, via FMN and iron-sulfur (Fe-S) centers, to quinones in the respiratory chain. The immediate electron acceptor for the enzyme in this species is believed to be ubiquinone. Couples the redox reaction to proton translocation (for every two electrons transferred, four hydrogen ions are translocated across the cytoplasmic membrane), and thus conserves the redox energy in a proton gradient.</text>
</comment>
<proteinExistence type="inferred from homology"/>
<keyword evidence="2 5" id="KW-0812">Transmembrane</keyword>
<dbReference type="Proteomes" id="UP000829542">
    <property type="component" value="Chromosome"/>
</dbReference>
<comment type="subcellular location">
    <subcellularLocation>
        <location evidence="5">Cell membrane</location>
        <topology evidence="5">Multi-pass membrane protein</topology>
    </subcellularLocation>
    <subcellularLocation>
        <location evidence="1">Endomembrane system</location>
        <topology evidence="1">Multi-pass membrane protein</topology>
    </subcellularLocation>
    <subcellularLocation>
        <location evidence="6">Membrane</location>
        <topology evidence="6">Multi-pass membrane protein</topology>
    </subcellularLocation>
</comment>
<evidence type="ECO:0000259" key="7">
    <source>
        <dbReference type="Pfam" id="PF00361"/>
    </source>
</evidence>
<dbReference type="RefSeq" id="WP_242149175.1">
    <property type="nucleotide sequence ID" value="NZ_CP093379.1"/>
</dbReference>
<dbReference type="InterPro" id="IPR010096">
    <property type="entry name" value="NADH-Q_OxRdtase_suN/2"/>
</dbReference>
<comment type="subunit">
    <text evidence="5">NDH-1 is composed of 14 different subunits. Subunits NuoA, H, J, K, L, M, N constitute the membrane sector of the complex.</text>
</comment>
<keyword evidence="4 5" id="KW-0472">Membrane</keyword>
<sequence>MMELNFTDLLVALPEIFLMSMIVIILLYESLNKNAKQSMLYTLSLIALFGTAVLGLFQYNYDVTEGVIASNFFWYGEIIYNPLITLIKVFMVLIVAFGLVYGYSRLNENDIANAEYYVLVLLSTLGMLVLVAAGSVLTVYVGLELMSLPMYGLVALNRRSNKGSEAAMKYFVMGAMSSGILLFGMALLYGATGSLQIIDIREVIAGGMTDSQSRLILFSAVFLIVGTVFKLGGAPFHSWVPDVYEGAPAPVAMYIGAAPKIAAFMMGVIILLGGLLEFADKWQPFVIAIAIISFVIGNLVALKQENIRRMLGYSAVSHAGFILLGLLIADTSYDALGAGLFYAITYAMTTTAAFGFLLSVKINGKEIQAIDDLKGFAKKHAWYGILMAAVMLSMGGIPFFVGFYAKFVVLRAAFEAGYLYTVIIALLMSVIGLYYYLRVIKVMFFDEEVTGKELTIEANGMSQVFFNINTILLVVLGLSPSLLLMFLN</sequence>
<evidence type="ECO:0000256" key="1">
    <source>
        <dbReference type="ARBA" id="ARBA00004127"/>
    </source>
</evidence>
<accession>A0ABY3X5V2</accession>
<dbReference type="InterPro" id="IPR001750">
    <property type="entry name" value="ND/Mrp_TM"/>
</dbReference>
<feature type="transmembrane region" description="Helical" evidence="5">
    <location>
        <begin position="170"/>
        <end position="191"/>
    </location>
</feature>
<keyword evidence="5" id="KW-1278">Translocase</keyword>
<feature type="transmembrane region" description="Helical" evidence="5">
    <location>
        <begin position="211"/>
        <end position="231"/>
    </location>
</feature>
<keyword evidence="5" id="KW-0830">Ubiquinone</keyword>